<accession>A0A078A1K2</accession>
<proteinExistence type="predicted"/>
<evidence type="ECO:0000313" key="2">
    <source>
        <dbReference type="EMBL" id="CDW75727.1"/>
    </source>
</evidence>
<evidence type="ECO:0008006" key="4">
    <source>
        <dbReference type="Google" id="ProtNLM"/>
    </source>
</evidence>
<dbReference type="InParanoid" id="A0A078A1K2"/>
<evidence type="ECO:0000256" key="1">
    <source>
        <dbReference type="SAM" id="Phobius"/>
    </source>
</evidence>
<keyword evidence="1" id="KW-0472">Membrane</keyword>
<dbReference type="EMBL" id="CCKQ01004573">
    <property type="protein sequence ID" value="CDW75727.1"/>
    <property type="molecule type" value="Genomic_DNA"/>
</dbReference>
<organism evidence="2 3">
    <name type="scientific">Stylonychia lemnae</name>
    <name type="common">Ciliate</name>
    <dbReference type="NCBI Taxonomy" id="5949"/>
    <lineage>
        <taxon>Eukaryota</taxon>
        <taxon>Sar</taxon>
        <taxon>Alveolata</taxon>
        <taxon>Ciliophora</taxon>
        <taxon>Intramacronucleata</taxon>
        <taxon>Spirotrichea</taxon>
        <taxon>Stichotrichia</taxon>
        <taxon>Sporadotrichida</taxon>
        <taxon>Oxytrichidae</taxon>
        <taxon>Stylonychinae</taxon>
        <taxon>Stylonychia</taxon>
    </lineage>
</organism>
<dbReference type="AlphaFoldDB" id="A0A078A1K2"/>
<dbReference type="OrthoDB" id="294016at2759"/>
<feature type="transmembrane region" description="Helical" evidence="1">
    <location>
        <begin position="644"/>
        <end position="664"/>
    </location>
</feature>
<evidence type="ECO:0000313" key="3">
    <source>
        <dbReference type="Proteomes" id="UP000039865"/>
    </source>
</evidence>
<protein>
    <recommendedName>
        <fullName evidence="4">Transmembrane protein</fullName>
    </recommendedName>
</protein>
<keyword evidence="1" id="KW-0812">Transmembrane</keyword>
<reference evidence="2 3" key="1">
    <citation type="submission" date="2014-06" db="EMBL/GenBank/DDBJ databases">
        <authorList>
            <person name="Swart Estienne"/>
        </authorList>
    </citation>
    <scope>NUCLEOTIDE SEQUENCE [LARGE SCALE GENOMIC DNA]</scope>
    <source>
        <strain evidence="2 3">130c</strain>
    </source>
</reference>
<dbReference type="PANTHER" id="PTHR11319:SF35">
    <property type="entry name" value="OUTER MEMBRANE PROTEIN PMPC-RELATED"/>
    <property type="match status" value="1"/>
</dbReference>
<gene>
    <name evidence="2" type="primary">Contig18416.g19566</name>
    <name evidence="2" type="ORF">STYLEM_4720</name>
</gene>
<dbReference type="OMA" id="YWRESEL"/>
<dbReference type="SUPFAM" id="SSF51126">
    <property type="entry name" value="Pectin lyase-like"/>
    <property type="match status" value="2"/>
</dbReference>
<keyword evidence="3" id="KW-1185">Reference proteome</keyword>
<sequence length="990" mass="113462">MNISGNKGQFCVSKPTRQDMVNYQQVKFINSTFQNNKGLYEGMFIVQSFSNLTISDSIFVNNYGLGRGSIIFTEKNNSKTLIINSQFIDNYSFYGGVIFIQNDAEVNVYGSIFKGLPMISLQQQRNKILDLCLNHLLGMKVIQQMQLRSSLSLENFTIFNSSSQSPIMYISSGSAVEVKILSIQNFSGPLILAQQSNIKMKEINVIDVQNNELSPFVQMNINNLYLSDINISNFSSYSGQPIIRIFHSQGKIQNAFVQSFNSNFLEVTSRRSQLIIQNCQFIKNQAFEDGGSIYLLNADYAITDSYFSKNKAKDTGGALYMSCSTQNDQKNKAEIKGGAIYYDLYRPKNIKANLFDSNQAFYGPDFASYPGKSKIQTSRGSCIFSGLSILGKPNYQSYIFIENGAIDQQKIQKINIQEEYGQSLNQTIYFRECKFGEVNLNQKCQQCSQGYFSLDKNDQVCKKCPNNADCLGGDQIVILSDYWRSSNYSENVFKCLHTSSCLLAQQTFNTLIGEGLILNVERGIQENYAQSVLLTPMESILLELVGTLAVNARLLAFKWSLSLRYSVLNNPKRNKPQTVLLRILMSYFQVIMVCKDFEMEWPSQVEMMLGYFSIFSSSQKNLFSIDCALEQYGFEGSDVFRSKMLFFGALPIILSLISAIVWIIMKLSFRKYFRQIRLSAKIQLTCFAIILLLYPTVISVCFQIFQCFDYEDGNSYVQSYMNIQCWGDFHKQISLFIGFPFIFLWTILFPLIVFYKLKRIKGQLGNPDNLKLYGIFYVGLSDNAYYWEIIIVNSKKLLFILTSVFVPSSSQILKALTLYGGLFFVSKDVQKNEDILTILFIVILLYNAYFMILWIFLFLTTLLRGLAQFLNKLNIKILKIPKIDDYESNLTQYLSGSMKESVKRKTFDKKETMDFGSGFNNQTSLRVIFKQIDRASSLNQSQIAERQDFMIQNIPEELIETKRKSISKNKKVFKKKRVLQKETQRYKSAM</sequence>
<feature type="transmembrane region" description="Helical" evidence="1">
    <location>
        <begin position="733"/>
        <end position="755"/>
    </location>
</feature>
<dbReference type="Proteomes" id="UP000039865">
    <property type="component" value="Unassembled WGS sequence"/>
</dbReference>
<dbReference type="PANTHER" id="PTHR11319">
    <property type="entry name" value="G PROTEIN-COUPLED RECEPTOR-RELATED"/>
    <property type="match status" value="1"/>
</dbReference>
<feature type="transmembrane region" description="Helical" evidence="1">
    <location>
        <begin position="835"/>
        <end position="863"/>
    </location>
</feature>
<keyword evidence="1" id="KW-1133">Transmembrane helix</keyword>
<name>A0A078A1K2_STYLE</name>
<feature type="transmembrane region" description="Helical" evidence="1">
    <location>
        <begin position="684"/>
        <end position="705"/>
    </location>
</feature>
<feature type="transmembrane region" description="Helical" evidence="1">
    <location>
        <begin position="797"/>
        <end position="823"/>
    </location>
</feature>
<dbReference type="InterPro" id="IPR011050">
    <property type="entry name" value="Pectin_lyase_fold/virulence"/>
</dbReference>